<accession>A0ABV7FVL2</accession>
<keyword evidence="3" id="KW-1185">Reference proteome</keyword>
<dbReference type="EMBL" id="JBHRSW010000023">
    <property type="protein sequence ID" value="MFC3122501.1"/>
    <property type="molecule type" value="Genomic_DNA"/>
</dbReference>
<dbReference type="RefSeq" id="WP_376920634.1">
    <property type="nucleotide sequence ID" value="NZ_JBHRSW010000023.1"/>
</dbReference>
<evidence type="ECO:0000313" key="2">
    <source>
        <dbReference type="EMBL" id="MFC3122501.1"/>
    </source>
</evidence>
<dbReference type="PROSITE" id="PS51257">
    <property type="entry name" value="PROKAR_LIPOPROTEIN"/>
    <property type="match status" value="1"/>
</dbReference>
<evidence type="ECO:0000256" key="1">
    <source>
        <dbReference type="SAM" id="Phobius"/>
    </source>
</evidence>
<comment type="caution">
    <text evidence="2">The sequence shown here is derived from an EMBL/GenBank/DDBJ whole genome shotgun (WGS) entry which is preliminary data.</text>
</comment>
<evidence type="ECO:0008006" key="4">
    <source>
        <dbReference type="Google" id="ProtNLM"/>
    </source>
</evidence>
<keyword evidence="1" id="KW-1133">Transmembrane helix</keyword>
<dbReference type="Proteomes" id="UP001595478">
    <property type="component" value="Unassembled WGS sequence"/>
</dbReference>
<proteinExistence type="predicted"/>
<reference evidence="3" key="1">
    <citation type="journal article" date="2019" name="Int. J. Syst. Evol. Microbiol.">
        <title>The Global Catalogue of Microorganisms (GCM) 10K type strain sequencing project: providing services to taxonomists for standard genome sequencing and annotation.</title>
        <authorList>
            <consortium name="The Broad Institute Genomics Platform"/>
            <consortium name="The Broad Institute Genome Sequencing Center for Infectious Disease"/>
            <person name="Wu L."/>
            <person name="Ma J."/>
        </authorList>
    </citation>
    <scope>NUCLEOTIDE SEQUENCE [LARGE SCALE GENOMIC DNA]</scope>
    <source>
        <strain evidence="3">KCTC 52473</strain>
    </source>
</reference>
<gene>
    <name evidence="2" type="ORF">ACFOHL_12800</name>
</gene>
<name>A0ABV7FVL2_9ALTE</name>
<organism evidence="2 3">
    <name type="scientific">Agaribacter flavus</name>
    <dbReference type="NCBI Taxonomy" id="1902781"/>
    <lineage>
        <taxon>Bacteria</taxon>
        <taxon>Pseudomonadati</taxon>
        <taxon>Pseudomonadota</taxon>
        <taxon>Gammaproteobacteria</taxon>
        <taxon>Alteromonadales</taxon>
        <taxon>Alteromonadaceae</taxon>
        <taxon>Agaribacter</taxon>
    </lineage>
</organism>
<keyword evidence="1" id="KW-0812">Transmembrane</keyword>
<evidence type="ECO:0000313" key="3">
    <source>
        <dbReference type="Proteomes" id="UP001595478"/>
    </source>
</evidence>
<keyword evidence="1" id="KW-0472">Membrane</keyword>
<sequence>MRSLLPSLTHHKIKQSAISFIIWIAVIVLSACQHKESFDSTVIAKPEANKDYFLIGGFGTTEDSGIHLVSFNKDEQVLELEKNLLQQ</sequence>
<protein>
    <recommendedName>
        <fullName evidence="4">Lipoprotein</fullName>
    </recommendedName>
</protein>
<feature type="transmembrane region" description="Helical" evidence="1">
    <location>
        <begin position="12"/>
        <end position="31"/>
    </location>
</feature>